<comment type="caution">
    <text evidence="3">Lacks conserved residue(s) required for the propagation of feature annotation.</text>
</comment>
<dbReference type="SMART" id="SM00129">
    <property type="entry name" value="KISc"/>
    <property type="match status" value="1"/>
</dbReference>
<reference evidence="9" key="1">
    <citation type="submission" date="2014-11" db="EMBL/GenBank/DDBJ databases">
        <authorList>
            <person name="Otto D Thomas"/>
            <person name="Naeem Raeece"/>
        </authorList>
    </citation>
    <scope>NUCLEOTIDE SEQUENCE</scope>
</reference>
<keyword evidence="1 3" id="KW-0547">Nucleotide-binding</keyword>
<dbReference type="GO" id="GO:0005874">
    <property type="term" value="C:microtubule"/>
    <property type="evidence" value="ECO:0007669"/>
    <property type="project" value="UniProtKB-KW"/>
</dbReference>
<feature type="binding site" evidence="3">
    <location>
        <begin position="607"/>
        <end position="614"/>
    </location>
    <ligand>
        <name>ATP</name>
        <dbReference type="ChEBI" id="CHEBI:30616"/>
    </ligand>
</feature>
<dbReference type="InterPro" id="IPR031852">
    <property type="entry name" value="Vik1/Cik1_MT-bd"/>
</dbReference>
<evidence type="ECO:0000256" key="4">
    <source>
        <dbReference type="RuleBase" id="RU000394"/>
    </source>
</evidence>
<feature type="domain" description="Kinesin motor" evidence="8">
    <location>
        <begin position="524"/>
        <end position="632"/>
    </location>
</feature>
<feature type="domain" description="PH" evidence="7">
    <location>
        <begin position="1"/>
        <end position="46"/>
    </location>
</feature>
<dbReference type="EMBL" id="CDMZ01005941">
    <property type="protein sequence ID" value="CEM56093.1"/>
    <property type="molecule type" value="Genomic_DNA"/>
</dbReference>
<feature type="compositionally biased region" description="Low complexity" evidence="6">
    <location>
        <begin position="215"/>
        <end position="227"/>
    </location>
</feature>
<dbReference type="GO" id="GO:0007018">
    <property type="term" value="P:microtubule-based movement"/>
    <property type="evidence" value="ECO:0007669"/>
    <property type="project" value="InterPro"/>
</dbReference>
<keyword evidence="3 4" id="KW-0505">Motor protein</keyword>
<protein>
    <recommendedName>
        <fullName evidence="4">Kinesin-like protein</fullName>
    </recommendedName>
</protein>
<dbReference type="VEuPathDB" id="CryptoDB:Cvel_14087"/>
<feature type="region of interest" description="Disordered" evidence="6">
    <location>
        <begin position="188"/>
        <end position="233"/>
    </location>
</feature>
<dbReference type="GO" id="GO:0008017">
    <property type="term" value="F:microtubule binding"/>
    <property type="evidence" value="ECO:0007669"/>
    <property type="project" value="InterPro"/>
</dbReference>
<dbReference type="AlphaFoldDB" id="A0A0G4IFR3"/>
<keyword evidence="5" id="KW-0175">Coiled coil</keyword>
<evidence type="ECO:0000256" key="5">
    <source>
        <dbReference type="SAM" id="Coils"/>
    </source>
</evidence>
<dbReference type="InterPro" id="IPR027640">
    <property type="entry name" value="Kinesin-like_fam"/>
</dbReference>
<feature type="compositionally biased region" description="Basic and acidic residues" evidence="6">
    <location>
        <begin position="357"/>
        <end position="376"/>
    </location>
</feature>
<dbReference type="GO" id="GO:0005524">
    <property type="term" value="F:ATP binding"/>
    <property type="evidence" value="ECO:0007669"/>
    <property type="project" value="UniProtKB-UniRule"/>
</dbReference>
<proteinExistence type="inferred from homology"/>
<dbReference type="InterPro" id="IPR027417">
    <property type="entry name" value="P-loop_NTPase"/>
</dbReference>
<feature type="region of interest" description="Disordered" evidence="6">
    <location>
        <begin position="335"/>
        <end position="376"/>
    </location>
</feature>
<feature type="compositionally biased region" description="Basic residues" evidence="6">
    <location>
        <begin position="195"/>
        <end position="204"/>
    </location>
</feature>
<dbReference type="GO" id="GO:0003777">
    <property type="term" value="F:microtubule motor activity"/>
    <property type="evidence" value="ECO:0007669"/>
    <property type="project" value="InterPro"/>
</dbReference>
<gene>
    <name evidence="9" type="ORF">Cvel_14087</name>
</gene>
<comment type="similarity">
    <text evidence="3 4">Belongs to the TRAFAC class myosin-kinesin ATPase superfamily. Kinesin family.</text>
</comment>
<dbReference type="SUPFAM" id="SSF52540">
    <property type="entry name" value="P-loop containing nucleoside triphosphate hydrolases"/>
    <property type="match status" value="1"/>
</dbReference>
<evidence type="ECO:0000259" key="8">
    <source>
        <dbReference type="PROSITE" id="PS50067"/>
    </source>
</evidence>
<accession>A0A0G4IFR3</accession>
<evidence type="ECO:0000256" key="3">
    <source>
        <dbReference type="PROSITE-ProRule" id="PRU00283"/>
    </source>
</evidence>
<feature type="domain" description="Kinesin motor" evidence="8">
    <location>
        <begin position="638"/>
        <end position="689"/>
    </location>
</feature>
<dbReference type="InterPro" id="IPR001752">
    <property type="entry name" value="Kinesin_motor_dom"/>
</dbReference>
<evidence type="ECO:0000256" key="1">
    <source>
        <dbReference type="ARBA" id="ARBA00022741"/>
    </source>
</evidence>
<keyword evidence="4" id="KW-0493">Microtubule</keyword>
<dbReference type="Gene3D" id="3.40.850.10">
    <property type="entry name" value="Kinesin motor domain"/>
    <property type="match status" value="2"/>
</dbReference>
<evidence type="ECO:0000313" key="9">
    <source>
        <dbReference type="EMBL" id="CEM56093.1"/>
    </source>
</evidence>
<name>A0A0G4IFR3_9ALVE</name>
<feature type="coiled-coil region" evidence="5">
    <location>
        <begin position="410"/>
        <end position="510"/>
    </location>
</feature>
<sequence>MTWDSNSHPLVLQITSRTPFAWQSSFAASSDEEAEGWVTAINKCVGFERKREELTLRLLQLRCWFMGLQSVITRLGNAKMPVLTYNQYILRKVQYKLMFSAHSHFVTLKTYIYYKVRSIAIQAGLPTASLRGRGKKKKTTTGSIADATELNAEQEAELNAFYNFGFGGEDGGDGGAFGFGFSEEAGEGEEVTARKEKKKKKKKLHESDYDSLYAPSESPSVSPSVGGYDDDGGDEEAAVLREELSKVKKKNKEMKKNVKELQMRNAALEQTVNDSGRTETVDAMEYCMMKERNTEAEREIIRLEEERDSSRVDAAVLDKLKQKNKRLKKEVKELEAGGAGSGGGGGGGASAAQLQQLRREVSRGKERASTRNEVERNEALRVQLEAAEGGNADEAMEKLRRLQAEGGGDSAKLAAENAALTEEVATLRRKADRWEAKAKKSQGGGSADLMRKVASRVARLKEKQEALKDSFSTEMRGMLDTFLPPLRAAVENQSRRLAEAEASQLRLMDERRKLHNTILELKGNIRVFARVRPMGQNEARDEPPEGTITFADDNKLAVYSTQDQRKKWFEFDRVFSPSEGQAGVFEEAKPLATSVLDGYNVCIFAYGQTGSGKTYTMSGTPKDPGLNVRVVTVRTKAQSQAQGKTYVGKLNLIDLAGSENVNKSNVTGQALREAQNINKSLSALGDVISVETLSSLNFAARARNVENAVADRREPVTMLVVEKLHVLVLLLASHHVPSSPSWLNFLKKDENLSQSEGDRSRESARLLRRSRYESLAPGEEAQTKLHRRSRLECVPFGIQACHFHREGKCSQSEGTARQNALRERRCSEVVLILVDEVIVDAGDGRNVKHQDEVMTRRDAKSSCLCPFCQVADRDSFVLGEQV</sequence>
<dbReference type="InterPro" id="IPR001849">
    <property type="entry name" value="PH_domain"/>
</dbReference>
<feature type="compositionally biased region" description="Gly residues" evidence="6">
    <location>
        <begin position="337"/>
        <end position="349"/>
    </location>
</feature>
<dbReference type="PROSITE" id="PS50003">
    <property type="entry name" value="PH_DOMAIN"/>
    <property type="match status" value="1"/>
</dbReference>
<evidence type="ECO:0000259" key="7">
    <source>
        <dbReference type="PROSITE" id="PS50003"/>
    </source>
</evidence>
<dbReference type="PANTHER" id="PTHR47972">
    <property type="entry name" value="KINESIN-LIKE PROTEIN KLP-3"/>
    <property type="match status" value="1"/>
</dbReference>
<evidence type="ECO:0000256" key="6">
    <source>
        <dbReference type="SAM" id="MobiDB-lite"/>
    </source>
</evidence>
<organism evidence="9">
    <name type="scientific">Chromera velia CCMP2878</name>
    <dbReference type="NCBI Taxonomy" id="1169474"/>
    <lineage>
        <taxon>Eukaryota</taxon>
        <taxon>Sar</taxon>
        <taxon>Alveolata</taxon>
        <taxon>Colpodellida</taxon>
        <taxon>Chromeraceae</taxon>
        <taxon>Chromera</taxon>
    </lineage>
</organism>
<dbReference type="PANTHER" id="PTHR47972:SF28">
    <property type="entry name" value="KINESIN-LIKE PROTEIN KLP-3"/>
    <property type="match status" value="1"/>
</dbReference>
<evidence type="ECO:0000256" key="2">
    <source>
        <dbReference type="ARBA" id="ARBA00022840"/>
    </source>
</evidence>
<keyword evidence="2 3" id="KW-0067">ATP-binding</keyword>
<dbReference type="InterPro" id="IPR019821">
    <property type="entry name" value="Kinesin_motor_CS"/>
</dbReference>
<dbReference type="PROSITE" id="PS50067">
    <property type="entry name" value="KINESIN_MOTOR_2"/>
    <property type="match status" value="2"/>
</dbReference>
<dbReference type="Pfam" id="PF16796">
    <property type="entry name" value="Microtub_bd"/>
    <property type="match status" value="1"/>
</dbReference>
<dbReference type="PROSITE" id="PS00411">
    <property type="entry name" value="KINESIN_MOTOR_1"/>
    <property type="match status" value="1"/>
</dbReference>
<dbReference type="InterPro" id="IPR036961">
    <property type="entry name" value="Kinesin_motor_dom_sf"/>
</dbReference>